<dbReference type="EMBL" id="QXML01000017">
    <property type="protein sequence ID" value="RIW12109.1"/>
    <property type="molecule type" value="Genomic_DNA"/>
</dbReference>
<organism evidence="2 3">
    <name type="scientific">Algoriphagus lacus</name>
    <dbReference type="NCBI Taxonomy" id="2056311"/>
    <lineage>
        <taxon>Bacteria</taxon>
        <taxon>Pseudomonadati</taxon>
        <taxon>Bacteroidota</taxon>
        <taxon>Cytophagia</taxon>
        <taxon>Cytophagales</taxon>
        <taxon>Cyclobacteriaceae</taxon>
        <taxon>Algoriphagus</taxon>
    </lineage>
</organism>
<keyword evidence="1" id="KW-0732">Signal</keyword>
<dbReference type="RefSeq" id="WP_119479623.1">
    <property type="nucleotide sequence ID" value="NZ_QXML01000017.1"/>
</dbReference>
<dbReference type="OrthoDB" id="826958at2"/>
<evidence type="ECO:0008006" key="4">
    <source>
        <dbReference type="Google" id="ProtNLM"/>
    </source>
</evidence>
<feature type="signal peptide" evidence="1">
    <location>
        <begin position="1"/>
        <end position="22"/>
    </location>
</feature>
<evidence type="ECO:0000256" key="1">
    <source>
        <dbReference type="SAM" id="SignalP"/>
    </source>
</evidence>
<evidence type="ECO:0000313" key="2">
    <source>
        <dbReference type="EMBL" id="RIW12109.1"/>
    </source>
</evidence>
<keyword evidence="3" id="KW-1185">Reference proteome</keyword>
<sequence>MSRSLCLLFVAFWAWISVPVCKAQTDEIQQLLLNVEKLDQLRAMLDNMRDKYQIISKGYEKIKGISQGNFELHEAFLDRLVKVNPKVKSYYKVGEIIQLQLRLIRGISKTRQEFRLGDFLMDQEYAQVDRLFEVWSQSSLHLMEELMLILSDNQLQMDDWERIVAIDRVHASVLQLTKGVSSFSNSMAQLGEMRKMKSGEIQTLQLLIDTRLSNDSDE</sequence>
<comment type="caution">
    <text evidence="2">The sequence shown here is derived from an EMBL/GenBank/DDBJ whole genome shotgun (WGS) entry which is preliminary data.</text>
</comment>
<reference evidence="2 3" key="1">
    <citation type="submission" date="2018-09" db="EMBL/GenBank/DDBJ databases">
        <authorList>
            <person name="Wang X."/>
            <person name="Du Z."/>
        </authorList>
    </citation>
    <scope>NUCLEOTIDE SEQUENCE [LARGE SCALE GENOMIC DNA]</scope>
    <source>
        <strain evidence="2 3">N3</strain>
    </source>
</reference>
<accession>A0A418PM23</accession>
<protein>
    <recommendedName>
        <fullName evidence="4">TerB family tellurite resistance protein</fullName>
    </recommendedName>
</protein>
<dbReference type="Proteomes" id="UP000283522">
    <property type="component" value="Unassembled WGS sequence"/>
</dbReference>
<proteinExistence type="predicted"/>
<gene>
    <name evidence="2" type="ORF">D0X99_19845</name>
</gene>
<name>A0A418PM23_9BACT</name>
<feature type="chain" id="PRO_5019257321" description="TerB family tellurite resistance protein" evidence="1">
    <location>
        <begin position="23"/>
        <end position="218"/>
    </location>
</feature>
<dbReference type="AlphaFoldDB" id="A0A418PM23"/>
<evidence type="ECO:0000313" key="3">
    <source>
        <dbReference type="Proteomes" id="UP000283522"/>
    </source>
</evidence>